<evidence type="ECO:0000256" key="4">
    <source>
        <dbReference type="ARBA" id="ARBA00022989"/>
    </source>
</evidence>
<keyword evidence="3" id="KW-0732">Signal</keyword>
<organism evidence="6 7">
    <name type="scientific">Candida maltosa (strain Xu316)</name>
    <name type="common">Yeast</name>
    <dbReference type="NCBI Taxonomy" id="1245528"/>
    <lineage>
        <taxon>Eukaryota</taxon>
        <taxon>Fungi</taxon>
        <taxon>Dikarya</taxon>
        <taxon>Ascomycota</taxon>
        <taxon>Saccharomycotina</taxon>
        <taxon>Pichiomycetes</taxon>
        <taxon>Debaryomycetaceae</taxon>
        <taxon>Candida/Lodderomyces clade</taxon>
        <taxon>Candida</taxon>
    </lineage>
</organism>
<name>M3HFE1_CANMX</name>
<evidence type="ECO:0000256" key="1">
    <source>
        <dbReference type="ARBA" id="ARBA00004167"/>
    </source>
</evidence>
<evidence type="ECO:0000256" key="3">
    <source>
        <dbReference type="ARBA" id="ARBA00022729"/>
    </source>
</evidence>
<dbReference type="GO" id="GO:0038023">
    <property type="term" value="F:signaling receptor activity"/>
    <property type="evidence" value="ECO:0007669"/>
    <property type="project" value="TreeGrafter"/>
</dbReference>
<evidence type="ECO:0000256" key="2">
    <source>
        <dbReference type="ARBA" id="ARBA00022692"/>
    </source>
</evidence>
<dbReference type="PANTHER" id="PTHR24365:SF541">
    <property type="entry name" value="PROTEIN TOLL-RELATED"/>
    <property type="match status" value="1"/>
</dbReference>
<feature type="non-terminal residue" evidence="6">
    <location>
        <position position="1"/>
    </location>
</feature>
<dbReference type="InterPro" id="IPR032675">
    <property type="entry name" value="LRR_dom_sf"/>
</dbReference>
<dbReference type="OrthoDB" id="4019115at2759"/>
<dbReference type="EMBL" id="AOGT01002221">
    <property type="protein sequence ID" value="EMG45977.1"/>
    <property type="molecule type" value="Genomic_DNA"/>
</dbReference>
<dbReference type="InterPro" id="IPR001611">
    <property type="entry name" value="Leu-rich_rpt"/>
</dbReference>
<comment type="subcellular location">
    <subcellularLocation>
        <location evidence="1">Membrane</location>
        <topology evidence="1">Single-pass membrane protein</topology>
    </subcellularLocation>
</comment>
<accession>M3HFE1</accession>
<keyword evidence="4" id="KW-1133">Transmembrane helix</keyword>
<dbReference type="GO" id="GO:0005886">
    <property type="term" value="C:plasma membrane"/>
    <property type="evidence" value="ECO:0007669"/>
    <property type="project" value="TreeGrafter"/>
</dbReference>
<dbReference type="Gene3D" id="3.80.10.10">
    <property type="entry name" value="Ribonuclease Inhibitor"/>
    <property type="match status" value="1"/>
</dbReference>
<keyword evidence="7" id="KW-1185">Reference proteome</keyword>
<dbReference type="Proteomes" id="UP000011777">
    <property type="component" value="Unassembled WGS sequence"/>
</dbReference>
<dbReference type="GO" id="GO:0007165">
    <property type="term" value="P:signal transduction"/>
    <property type="evidence" value="ECO:0007669"/>
    <property type="project" value="TreeGrafter"/>
</dbReference>
<dbReference type="PANTHER" id="PTHR24365">
    <property type="entry name" value="TOLL-LIKE RECEPTOR"/>
    <property type="match status" value="1"/>
</dbReference>
<evidence type="ECO:0000256" key="5">
    <source>
        <dbReference type="ARBA" id="ARBA00023136"/>
    </source>
</evidence>
<comment type="caution">
    <text evidence="6">The sequence shown here is derived from an EMBL/GenBank/DDBJ whole genome shotgun (WGS) entry which is preliminary data.</text>
</comment>
<evidence type="ECO:0000313" key="6">
    <source>
        <dbReference type="EMBL" id="EMG45977.1"/>
    </source>
</evidence>
<dbReference type="SUPFAM" id="SSF52058">
    <property type="entry name" value="L domain-like"/>
    <property type="match status" value="1"/>
</dbReference>
<keyword evidence="2" id="KW-0812">Transmembrane</keyword>
<dbReference type="HOGENOM" id="CLU_442534_0_0_1"/>
<gene>
    <name evidence="6" type="ORF">G210_3796</name>
</gene>
<sequence length="618" mass="71899">LFYENSRFSVGQQYEYSYFSTRWSWDRLCNIIKQNSLPPPKRIRFEDAEIFLESFRKNPEMFENSQIDVSFSDNFTEKNLEDIFEKMNNCKIQYCKGPLGEEKFKPLHKNLLPTVPCLSYSQVVFHDDLVQFMSPLLKVLKIKNLGVEKNEVFIKNRTFFLNLPTHLTELNLSICSRGDDMYGLNVDLSNMEKLKKLTFNSWEISIGKYPPKLDEFKTHYSVILDNLVRDCSELKSLSCLILYKLKNEIPKKLFKLEVGLEGFLNLTTGDKKAIPREYNRKKQILEPDRCFELMKNIQNLTILDGDQKALNPPDLFPSNSNMDSNLLNLKSLSVDSCSFYSNSCYLQQCNLTKVDLKNILCDKELEFEFNRNLRYLNIECSSETKKIFIKSPGLQYLKLKNFKINILGNSTFKIPATIIELDVQFNSIEKIEDSFNFGNSLKKINLNNNYLTSIPQLPRGLEVLSTTTMYDSSLNIPKSLKHLEIIFLDAEYHGNVFNLAIDDLSNLEFLKIEMNLIPPKFLNFDLNLLPVDISHLEIRKLNLKIINSKFTQLENLQKLILERATLKHYIENNEGSLIGPNLEQICYIGEEIDNYLLSNVQRNLNGNSKFEIIRNTPF</sequence>
<protein>
    <recommendedName>
        <fullName evidence="8">Leucine rich repeat protein</fullName>
    </recommendedName>
</protein>
<keyword evidence="5" id="KW-0472">Membrane</keyword>
<evidence type="ECO:0008006" key="8">
    <source>
        <dbReference type="Google" id="ProtNLM"/>
    </source>
</evidence>
<reference evidence="6 7" key="1">
    <citation type="submission" date="2013-02" db="EMBL/GenBank/DDBJ databases">
        <title>Genome sequence of Candida maltosa Xu316, a potential industrial strain for xylitol and ethanol production.</title>
        <authorList>
            <person name="Yu J."/>
            <person name="Wang Q."/>
            <person name="Geng X."/>
            <person name="Bao W."/>
            <person name="He P."/>
            <person name="Cai J."/>
        </authorList>
    </citation>
    <scope>NUCLEOTIDE SEQUENCE [LARGE SCALE GENOMIC DNA]</scope>
    <source>
        <strain evidence="7">Xu316</strain>
    </source>
</reference>
<dbReference type="PROSITE" id="PS51450">
    <property type="entry name" value="LRR"/>
    <property type="match status" value="1"/>
</dbReference>
<evidence type="ECO:0000313" key="7">
    <source>
        <dbReference type="Proteomes" id="UP000011777"/>
    </source>
</evidence>
<dbReference type="AlphaFoldDB" id="M3HFE1"/>
<proteinExistence type="predicted"/>